<comment type="similarity">
    <text evidence="2 6">Belongs to the Mediator complex subunit 10 family.</text>
</comment>
<evidence type="ECO:0000313" key="9">
    <source>
        <dbReference type="Proteomes" id="UP000324585"/>
    </source>
</evidence>
<gene>
    <name evidence="6" type="primary">MED10</name>
    <name evidence="8" type="ORF">FVE85_3530</name>
</gene>
<comment type="subcellular location">
    <subcellularLocation>
        <location evidence="1 6">Nucleus</location>
    </subcellularLocation>
</comment>
<evidence type="ECO:0000256" key="6">
    <source>
        <dbReference type="RuleBase" id="RU364146"/>
    </source>
</evidence>
<proteinExistence type="inferred from homology"/>
<dbReference type="InterPro" id="IPR019145">
    <property type="entry name" value="Mediator_Med10"/>
</dbReference>
<dbReference type="EMBL" id="VRMN01000010">
    <property type="protein sequence ID" value="KAA8492092.1"/>
    <property type="molecule type" value="Genomic_DNA"/>
</dbReference>
<dbReference type="AlphaFoldDB" id="A0A5J4YM45"/>
<dbReference type="GO" id="GO:0003712">
    <property type="term" value="F:transcription coregulator activity"/>
    <property type="evidence" value="ECO:0007669"/>
    <property type="project" value="InterPro"/>
</dbReference>
<protein>
    <recommendedName>
        <fullName evidence="6">Mediator of RNA polymerase II transcription subunit 10</fullName>
    </recommendedName>
    <alternativeName>
        <fullName evidence="6">Mediator complex subunit 10</fullName>
    </alternativeName>
</protein>
<sequence length="204" mass="21800">MVLSIGHKLSVKMETHEVVSMVAAKDGEDDDIDFSQVEEVNALVEDAAQLLERARAGTPASAVALERALVKTVNTLGAIAETACIFTAQEQNSALRALIVQLVQELAEVMQCAERLEQETHMQVPVDIVLGVDQGRNPYACARQLLENLAEKDAQVSGKRRLLNTFSSTLSEYVHQVSSLDAADGHGAEGTSAPDATSASVELS</sequence>
<evidence type="ECO:0000256" key="7">
    <source>
        <dbReference type="SAM" id="MobiDB-lite"/>
    </source>
</evidence>
<accession>A0A5J4YM45</accession>
<evidence type="ECO:0000313" key="8">
    <source>
        <dbReference type="EMBL" id="KAA8492092.1"/>
    </source>
</evidence>
<dbReference type="GO" id="GO:0016592">
    <property type="term" value="C:mediator complex"/>
    <property type="evidence" value="ECO:0007669"/>
    <property type="project" value="InterPro"/>
</dbReference>
<feature type="region of interest" description="Disordered" evidence="7">
    <location>
        <begin position="183"/>
        <end position="204"/>
    </location>
</feature>
<reference evidence="9" key="1">
    <citation type="journal article" date="2019" name="Nat. Commun.">
        <title>Expansion of phycobilisome linker gene families in mesophilic red algae.</title>
        <authorList>
            <person name="Lee J."/>
            <person name="Kim D."/>
            <person name="Bhattacharya D."/>
            <person name="Yoon H.S."/>
        </authorList>
    </citation>
    <scope>NUCLEOTIDE SEQUENCE [LARGE SCALE GENOMIC DNA]</scope>
    <source>
        <strain evidence="9">CCMP 1328</strain>
    </source>
</reference>
<evidence type="ECO:0000256" key="4">
    <source>
        <dbReference type="ARBA" id="ARBA00023163"/>
    </source>
</evidence>
<keyword evidence="6" id="KW-0010">Activator</keyword>
<dbReference type="GO" id="GO:0006357">
    <property type="term" value="P:regulation of transcription by RNA polymerase II"/>
    <property type="evidence" value="ECO:0007669"/>
    <property type="project" value="InterPro"/>
</dbReference>
<keyword evidence="3 6" id="KW-0805">Transcription regulation</keyword>
<evidence type="ECO:0000256" key="1">
    <source>
        <dbReference type="ARBA" id="ARBA00004123"/>
    </source>
</evidence>
<evidence type="ECO:0000256" key="3">
    <source>
        <dbReference type="ARBA" id="ARBA00023015"/>
    </source>
</evidence>
<keyword evidence="9" id="KW-1185">Reference proteome</keyword>
<keyword evidence="5 6" id="KW-0539">Nucleus</keyword>
<dbReference type="Proteomes" id="UP000324585">
    <property type="component" value="Unassembled WGS sequence"/>
</dbReference>
<evidence type="ECO:0000256" key="2">
    <source>
        <dbReference type="ARBA" id="ARBA00005389"/>
    </source>
</evidence>
<name>A0A5J4YM45_PORPP</name>
<comment type="subunit">
    <text evidence="6">Component of the Mediator complex.</text>
</comment>
<evidence type="ECO:0000256" key="5">
    <source>
        <dbReference type="ARBA" id="ARBA00023242"/>
    </source>
</evidence>
<dbReference type="Pfam" id="PF09748">
    <property type="entry name" value="Med10"/>
    <property type="match status" value="1"/>
</dbReference>
<comment type="function">
    <text evidence="6">Component of the Mediator complex, a coactivator involved in the regulated transcription of nearly all RNA polymerase II-dependent genes. Mediator functions as a bridge to convey information from gene-specific regulatory proteins to the basal RNA polymerase II transcription machinery. Mediator is recruited to promoters by direct interactions with regulatory proteins and serves as a scaffold for the assembly of a functional preinitiation complex with RNA polymerase II and the general transcription factors.</text>
</comment>
<dbReference type="OrthoDB" id="337270at2759"/>
<keyword evidence="4 6" id="KW-0804">Transcription</keyword>
<organism evidence="8 9">
    <name type="scientific">Porphyridium purpureum</name>
    <name type="common">Red alga</name>
    <name type="synonym">Porphyridium cruentum</name>
    <dbReference type="NCBI Taxonomy" id="35688"/>
    <lineage>
        <taxon>Eukaryota</taxon>
        <taxon>Rhodophyta</taxon>
        <taxon>Bangiophyceae</taxon>
        <taxon>Porphyridiales</taxon>
        <taxon>Porphyridiaceae</taxon>
        <taxon>Porphyridium</taxon>
    </lineage>
</organism>
<comment type="caution">
    <text evidence="8">The sequence shown here is derived from an EMBL/GenBank/DDBJ whole genome shotgun (WGS) entry which is preliminary data.</text>
</comment>
<feature type="compositionally biased region" description="Polar residues" evidence="7">
    <location>
        <begin position="194"/>
        <end position="204"/>
    </location>
</feature>